<dbReference type="EMBL" id="CP011125">
    <property type="protein sequence ID" value="AKF07834.1"/>
    <property type="molecule type" value="Genomic_DNA"/>
</dbReference>
<reference evidence="1 2" key="1">
    <citation type="submission" date="2015-03" db="EMBL/GenBank/DDBJ databases">
        <title>Genome assembly of Sandaracinus amylolyticus DSM 53668.</title>
        <authorList>
            <person name="Sharma G."/>
            <person name="Subramanian S."/>
        </authorList>
    </citation>
    <scope>NUCLEOTIDE SEQUENCE [LARGE SCALE GENOMIC DNA]</scope>
    <source>
        <strain evidence="1 2">DSM 53668</strain>
    </source>
</reference>
<dbReference type="Proteomes" id="UP000034883">
    <property type="component" value="Chromosome"/>
</dbReference>
<evidence type="ECO:0000313" key="2">
    <source>
        <dbReference type="Proteomes" id="UP000034883"/>
    </source>
</evidence>
<dbReference type="KEGG" id="samy:DB32_004983"/>
<name>A0A0F6SG01_9BACT</name>
<organism evidence="1 2">
    <name type="scientific">Sandaracinus amylolyticus</name>
    <dbReference type="NCBI Taxonomy" id="927083"/>
    <lineage>
        <taxon>Bacteria</taxon>
        <taxon>Pseudomonadati</taxon>
        <taxon>Myxococcota</taxon>
        <taxon>Polyangia</taxon>
        <taxon>Polyangiales</taxon>
        <taxon>Sandaracinaceae</taxon>
        <taxon>Sandaracinus</taxon>
    </lineage>
</organism>
<sequence>MSSTPTQRATCHPCRVLDTIVDVDVDVVVVVVVRRGRGRGRGRPTWSSS</sequence>
<dbReference type="AlphaFoldDB" id="A0A0F6SG01"/>
<keyword evidence="2" id="KW-1185">Reference proteome</keyword>
<accession>A0A0F6SG01</accession>
<evidence type="ECO:0000313" key="1">
    <source>
        <dbReference type="EMBL" id="AKF07834.1"/>
    </source>
</evidence>
<proteinExistence type="predicted"/>
<dbReference type="STRING" id="927083.DB32_004983"/>
<protein>
    <submittedName>
        <fullName evidence="1">Uncharacterized protein</fullName>
    </submittedName>
</protein>
<gene>
    <name evidence="1" type="ORF">DB32_004983</name>
</gene>